<proteinExistence type="predicted"/>
<evidence type="ECO:0000313" key="4">
    <source>
        <dbReference type="Proteomes" id="UP000582837"/>
    </source>
</evidence>
<name>A0A841H339_9BACT</name>
<evidence type="ECO:0000313" key="3">
    <source>
        <dbReference type="EMBL" id="MBB6072595.1"/>
    </source>
</evidence>
<keyword evidence="1" id="KW-0732">Signal</keyword>
<comment type="caution">
    <text evidence="3">The sequence shown here is derived from an EMBL/GenBank/DDBJ whole genome shotgun (WGS) entry which is preliminary data.</text>
</comment>
<keyword evidence="3" id="KW-0378">Hydrolase</keyword>
<dbReference type="GO" id="GO:0016810">
    <property type="term" value="F:hydrolase activity, acting on carbon-nitrogen (but not peptide) bonds"/>
    <property type="evidence" value="ECO:0007669"/>
    <property type="project" value="InterPro"/>
</dbReference>
<keyword evidence="4" id="KW-1185">Reference proteome</keyword>
<reference evidence="3 4" key="1">
    <citation type="submission" date="2020-08" db="EMBL/GenBank/DDBJ databases">
        <title>Genomic Encyclopedia of Type Strains, Phase IV (KMG-IV): sequencing the most valuable type-strain genomes for metagenomic binning, comparative biology and taxonomic classification.</title>
        <authorList>
            <person name="Goeker M."/>
        </authorList>
    </citation>
    <scope>NUCLEOTIDE SEQUENCE [LARGE SCALE GENOMIC DNA]</scope>
    <source>
        <strain evidence="3 4">DSM 29007</strain>
    </source>
</reference>
<dbReference type="Proteomes" id="UP000582837">
    <property type="component" value="Unassembled WGS sequence"/>
</dbReference>
<accession>A0A841H339</accession>
<dbReference type="EMBL" id="JACHIA010000016">
    <property type="protein sequence ID" value="MBB6072595.1"/>
    <property type="molecule type" value="Genomic_DNA"/>
</dbReference>
<dbReference type="PANTHER" id="PTHR43135">
    <property type="entry name" value="ALPHA-D-RIBOSE 1-METHYLPHOSPHONATE 5-TRIPHOSPHATE DIPHOSPHATASE"/>
    <property type="match status" value="1"/>
</dbReference>
<dbReference type="SUPFAM" id="SSF51556">
    <property type="entry name" value="Metallo-dependent hydrolases"/>
    <property type="match status" value="1"/>
</dbReference>
<sequence length="448" mass="45839">MLRPLFRAIALASLTTAAVAGAAAAQPTLPTRGTGTVVLRAARMIDGTGAAPVQNAVIVVTDDRIVAAGRAGSVQVPEGARVVDLGDATLLPGFIDAHTHIIGRALGDAGSAQAAVRDFNAFGAIVGVANARATLMAGFTTIRNLGSGDFDDMALRAAIDGGYVAGPRMQTAGHSIGITGGHCDENGFRPGLMEHDYREGIANGADEIRAAVRYQVKYGADVIKTCATGGVLSEGDAVGVQQYTAEELSALVGESRNLERRVAAHAHGAEGIIAAVTAGVTSIEHGSFLDEAGARLMAQRGTYLVPTLMAGETVMRAADSGVLTGLRAEKARQAGAAMRNAVRIARRAGVSIALGTDAGVGTHGLNAREFELMVEWGGMTPLEAITAGTSSAAKMMGWEGRIGTLRAGLLADIVAVPGDPTANVHALTTPVFVMKNGVVYRGEGAEVR</sequence>
<dbReference type="PANTHER" id="PTHR43135:SF3">
    <property type="entry name" value="ALPHA-D-RIBOSE 1-METHYLPHOSPHONATE 5-TRIPHOSPHATE DIPHOSPHATASE"/>
    <property type="match status" value="1"/>
</dbReference>
<organism evidence="3 4">
    <name type="scientific">Longimicrobium terrae</name>
    <dbReference type="NCBI Taxonomy" id="1639882"/>
    <lineage>
        <taxon>Bacteria</taxon>
        <taxon>Pseudomonadati</taxon>
        <taxon>Gemmatimonadota</taxon>
        <taxon>Longimicrobiia</taxon>
        <taxon>Longimicrobiales</taxon>
        <taxon>Longimicrobiaceae</taxon>
        <taxon>Longimicrobium</taxon>
    </lineage>
</organism>
<dbReference type="AlphaFoldDB" id="A0A841H339"/>
<dbReference type="Gene3D" id="2.30.40.10">
    <property type="entry name" value="Urease, subunit C, domain 1"/>
    <property type="match status" value="1"/>
</dbReference>
<dbReference type="CDD" id="cd01299">
    <property type="entry name" value="Met_dep_hydrolase_A"/>
    <property type="match status" value="1"/>
</dbReference>
<evidence type="ECO:0000256" key="1">
    <source>
        <dbReference type="SAM" id="SignalP"/>
    </source>
</evidence>
<dbReference type="Gene3D" id="3.20.20.140">
    <property type="entry name" value="Metal-dependent hydrolases"/>
    <property type="match status" value="1"/>
</dbReference>
<feature type="domain" description="Amidohydrolase-related" evidence="2">
    <location>
        <begin position="89"/>
        <end position="439"/>
    </location>
</feature>
<evidence type="ECO:0000259" key="2">
    <source>
        <dbReference type="Pfam" id="PF01979"/>
    </source>
</evidence>
<dbReference type="RefSeq" id="WP_170032718.1">
    <property type="nucleotide sequence ID" value="NZ_JABDTL010000001.1"/>
</dbReference>
<feature type="chain" id="PRO_5032945850" evidence="1">
    <location>
        <begin position="23"/>
        <end position="448"/>
    </location>
</feature>
<dbReference type="Pfam" id="PF01979">
    <property type="entry name" value="Amidohydro_1"/>
    <property type="match status" value="1"/>
</dbReference>
<protein>
    <submittedName>
        <fullName evidence="3">Imidazolonepropionase-like amidohydrolase</fullName>
    </submittedName>
</protein>
<dbReference type="InterPro" id="IPR032466">
    <property type="entry name" value="Metal_Hydrolase"/>
</dbReference>
<dbReference type="InterPro" id="IPR051781">
    <property type="entry name" value="Metallo-dep_Hydrolase"/>
</dbReference>
<feature type="signal peptide" evidence="1">
    <location>
        <begin position="1"/>
        <end position="22"/>
    </location>
</feature>
<dbReference type="InterPro" id="IPR006680">
    <property type="entry name" value="Amidohydro-rel"/>
</dbReference>
<dbReference type="InterPro" id="IPR057744">
    <property type="entry name" value="OTAase-like"/>
</dbReference>
<dbReference type="InterPro" id="IPR011059">
    <property type="entry name" value="Metal-dep_hydrolase_composite"/>
</dbReference>
<dbReference type="SUPFAM" id="SSF51338">
    <property type="entry name" value="Composite domain of metallo-dependent hydrolases"/>
    <property type="match status" value="1"/>
</dbReference>
<gene>
    <name evidence="3" type="ORF">HNQ61_004258</name>
</gene>